<organism evidence="2 3">
    <name type="scientific">Chlorovirus heliozoae</name>
    <dbReference type="NCBI Taxonomy" id="322019"/>
    <lineage>
        <taxon>Viruses</taxon>
        <taxon>Varidnaviria</taxon>
        <taxon>Bamfordvirae</taxon>
        <taxon>Nucleocytoviricota</taxon>
        <taxon>Megaviricetes</taxon>
        <taxon>Algavirales</taxon>
        <taxon>Phycodnaviridae</taxon>
        <taxon>Chlorovirus</taxon>
    </lineage>
</organism>
<sequence length="115" mass="12514">MSILVKKSPKGGHGIFAAKSFSPGELVHESVCLVKPDGAWGPAAEDYVFSRGGLSALPLDRGALFNHSDKPNARHELTAGLKKIRIFAVRTIPKGNEIFISYGPDYFPTRNLHVK</sequence>
<dbReference type="GeneID" id="5470874"/>
<evidence type="ECO:0000313" key="3">
    <source>
        <dbReference type="Proteomes" id="UP000202420"/>
    </source>
</evidence>
<dbReference type="SUPFAM" id="SSF82199">
    <property type="entry name" value="SET domain"/>
    <property type="match status" value="1"/>
</dbReference>
<evidence type="ECO:0000259" key="1">
    <source>
        <dbReference type="PROSITE" id="PS50280"/>
    </source>
</evidence>
<gene>
    <name evidence="2" type="primary">Z574L</name>
    <name evidence="2" type="ORF">ATCV1_Z574L</name>
</gene>
<dbReference type="OrthoDB" id="17440at10239"/>
<proteinExistence type="predicted"/>
<dbReference type="InterPro" id="IPR050869">
    <property type="entry name" value="H3K4_H4K5_MeTrfase"/>
</dbReference>
<dbReference type="InterPro" id="IPR001214">
    <property type="entry name" value="SET_dom"/>
</dbReference>
<dbReference type="InterPro" id="IPR046341">
    <property type="entry name" value="SET_dom_sf"/>
</dbReference>
<dbReference type="Pfam" id="PF00856">
    <property type="entry name" value="SET"/>
    <property type="match status" value="1"/>
</dbReference>
<dbReference type="PROSITE" id="PS50280">
    <property type="entry name" value="SET"/>
    <property type="match status" value="1"/>
</dbReference>
<keyword evidence="3" id="KW-1185">Reference proteome</keyword>
<reference evidence="2 3" key="1">
    <citation type="submission" date="2006-09" db="EMBL/GenBank/DDBJ databases">
        <title>Sequence and annotation of the 288-kb ATCV-1 virus that infects an endosymbiotic Chlorella strain of the heliozoon Acanthocystis turfacea.</title>
        <authorList>
            <person name="Fitzgerald L.A."/>
            <person name="Graves M.V."/>
            <person name="Li X."/>
            <person name="Pfitzner A.J.P."/>
            <person name="Hartigan J."/>
            <person name="Van Etten J.L."/>
        </authorList>
    </citation>
    <scope>NUCLEOTIDE SEQUENCE [LARGE SCALE GENOMIC DNA]</scope>
    <source>
        <strain evidence="2 3">ATCV-1</strain>
    </source>
</reference>
<dbReference type="RefSeq" id="YP_001427055.1">
    <property type="nucleotide sequence ID" value="NC_008724.1"/>
</dbReference>
<feature type="domain" description="SET" evidence="1">
    <location>
        <begin position="1"/>
        <end position="103"/>
    </location>
</feature>
<name>A7K9I4_9PHYC</name>
<dbReference type="Proteomes" id="UP000202420">
    <property type="component" value="Segment"/>
</dbReference>
<accession>A7K9I4</accession>
<evidence type="ECO:0000313" key="2">
    <source>
        <dbReference type="EMBL" id="ABT16708.1"/>
    </source>
</evidence>
<protein>
    <submittedName>
        <fullName evidence="2">Uncharacterized protein Z574L</fullName>
    </submittedName>
</protein>
<dbReference type="KEGG" id="vg:5470874"/>
<dbReference type="Gene3D" id="2.170.270.10">
    <property type="entry name" value="SET domain"/>
    <property type="match status" value="1"/>
</dbReference>
<dbReference type="EMBL" id="EF101928">
    <property type="protein sequence ID" value="ABT16708.1"/>
    <property type="molecule type" value="Genomic_DNA"/>
</dbReference>
<dbReference type="PANTHER" id="PTHR12197">
    <property type="entry name" value="HISTONE-LYSINE N-METHYLTRANSFERASE SMYD"/>
    <property type="match status" value="1"/>
</dbReference>
<dbReference type="SMART" id="SM00317">
    <property type="entry name" value="SET"/>
    <property type="match status" value="1"/>
</dbReference>